<evidence type="ECO:0000313" key="2">
    <source>
        <dbReference type="EMBL" id="URD91126.1"/>
    </source>
</evidence>
<protein>
    <submittedName>
        <fullName evidence="2">Uncharacterized protein</fullName>
    </submittedName>
</protein>
<reference evidence="2" key="1">
    <citation type="submission" date="2022-05" db="EMBL/GenBank/DDBJ databases">
        <title>The Musa troglodytarum L. genome provides insights into the mechanism of non-climacteric behaviour and enrichment of carotenoids.</title>
        <authorList>
            <person name="Wang J."/>
        </authorList>
    </citation>
    <scope>NUCLEOTIDE SEQUENCE</scope>
    <source>
        <tissue evidence="2">Leaf</tissue>
    </source>
</reference>
<feature type="region of interest" description="Disordered" evidence="1">
    <location>
        <begin position="1"/>
        <end position="31"/>
    </location>
</feature>
<dbReference type="Proteomes" id="UP001055439">
    <property type="component" value="Chromosome 2"/>
</dbReference>
<evidence type="ECO:0000313" key="3">
    <source>
        <dbReference type="Proteomes" id="UP001055439"/>
    </source>
</evidence>
<dbReference type="AlphaFoldDB" id="A0A9E7JSP1"/>
<keyword evidence="3" id="KW-1185">Reference proteome</keyword>
<sequence length="60" mass="6767">MAMNHGVGEGRNEWGVRHAIPSPEEKAKRCQRARAPKLESTFALLLNDTYFIAIRTDRVG</sequence>
<evidence type="ECO:0000256" key="1">
    <source>
        <dbReference type="SAM" id="MobiDB-lite"/>
    </source>
</evidence>
<proteinExistence type="predicted"/>
<gene>
    <name evidence="2" type="ORF">MUK42_24296</name>
</gene>
<name>A0A9E7JSP1_9LILI</name>
<organism evidence="2 3">
    <name type="scientific">Musa troglodytarum</name>
    <name type="common">fe'i banana</name>
    <dbReference type="NCBI Taxonomy" id="320322"/>
    <lineage>
        <taxon>Eukaryota</taxon>
        <taxon>Viridiplantae</taxon>
        <taxon>Streptophyta</taxon>
        <taxon>Embryophyta</taxon>
        <taxon>Tracheophyta</taxon>
        <taxon>Spermatophyta</taxon>
        <taxon>Magnoliopsida</taxon>
        <taxon>Liliopsida</taxon>
        <taxon>Zingiberales</taxon>
        <taxon>Musaceae</taxon>
        <taxon>Musa</taxon>
    </lineage>
</organism>
<accession>A0A9E7JSP1</accession>
<dbReference type="EMBL" id="CP097504">
    <property type="protein sequence ID" value="URD91126.1"/>
    <property type="molecule type" value="Genomic_DNA"/>
</dbReference>